<protein>
    <submittedName>
        <fullName evidence="1">Spo0E like sporulation regulatory protein</fullName>
    </submittedName>
</protein>
<dbReference type="GO" id="GO:0046983">
    <property type="term" value="F:protein dimerization activity"/>
    <property type="evidence" value="ECO:0007669"/>
    <property type="project" value="InterPro"/>
</dbReference>
<dbReference type="STRING" id="930131.SAMN05216389_10593"/>
<evidence type="ECO:0000313" key="1">
    <source>
        <dbReference type="EMBL" id="SET08101.1"/>
    </source>
</evidence>
<keyword evidence="2" id="KW-1185">Reference proteome</keyword>
<dbReference type="OrthoDB" id="2721702at2"/>
<dbReference type="InterPro" id="IPR018540">
    <property type="entry name" value="Spo0E-like"/>
</dbReference>
<dbReference type="Pfam" id="PF09388">
    <property type="entry name" value="SpoOE-like"/>
    <property type="match status" value="1"/>
</dbReference>
<dbReference type="InterPro" id="IPR037208">
    <property type="entry name" value="Spo0E-like_sf"/>
</dbReference>
<proteinExistence type="predicted"/>
<gene>
    <name evidence="1" type="ORF">SAMN05216389_10593</name>
</gene>
<name>A0A1I0BM73_9BACI</name>
<dbReference type="AlphaFoldDB" id="A0A1I0BM73"/>
<dbReference type="InterPro" id="IPR036638">
    <property type="entry name" value="HLH_DNA-bd_sf"/>
</dbReference>
<evidence type="ECO:0000313" key="2">
    <source>
        <dbReference type="Proteomes" id="UP000198618"/>
    </source>
</evidence>
<dbReference type="Gene3D" id="4.10.280.10">
    <property type="entry name" value="Helix-loop-helix DNA-binding domain"/>
    <property type="match status" value="1"/>
</dbReference>
<dbReference type="SUPFAM" id="SSF140500">
    <property type="entry name" value="BAS1536-like"/>
    <property type="match status" value="1"/>
</dbReference>
<dbReference type="Proteomes" id="UP000198618">
    <property type="component" value="Unassembled WGS sequence"/>
</dbReference>
<accession>A0A1I0BM73</accession>
<reference evidence="1 2" key="1">
    <citation type="submission" date="2016-10" db="EMBL/GenBank/DDBJ databases">
        <authorList>
            <person name="de Groot N.N."/>
        </authorList>
    </citation>
    <scope>NUCLEOTIDE SEQUENCE [LARGE SCALE GENOMIC DNA]</scope>
    <source>
        <strain evidence="1 2">IBRC-M 10780</strain>
    </source>
</reference>
<organism evidence="1 2">
    <name type="scientific">Oceanobacillus limi</name>
    <dbReference type="NCBI Taxonomy" id="930131"/>
    <lineage>
        <taxon>Bacteria</taxon>
        <taxon>Bacillati</taxon>
        <taxon>Bacillota</taxon>
        <taxon>Bacilli</taxon>
        <taxon>Bacillales</taxon>
        <taxon>Bacillaceae</taxon>
        <taxon>Oceanobacillus</taxon>
    </lineage>
</organism>
<dbReference type="EMBL" id="FOHE01000005">
    <property type="protein sequence ID" value="SET08101.1"/>
    <property type="molecule type" value="Genomic_DNA"/>
</dbReference>
<sequence>MQKKLLLEQIRQKRENMLKTAAYSGFNSQQTLERSQELDRLIIKYQRLNKDNY</sequence>
<dbReference type="GO" id="GO:0043937">
    <property type="term" value="P:regulation of sporulation"/>
    <property type="evidence" value="ECO:0007669"/>
    <property type="project" value="InterPro"/>
</dbReference>